<dbReference type="EMBL" id="JBHSIU010000011">
    <property type="protein sequence ID" value="MFC4998048.1"/>
    <property type="molecule type" value="Genomic_DNA"/>
</dbReference>
<comment type="caution">
    <text evidence="1">The sequence shown here is derived from an EMBL/GenBank/DDBJ whole genome shotgun (WGS) entry which is preliminary data.</text>
</comment>
<reference evidence="2" key="1">
    <citation type="journal article" date="2019" name="Int. J. Syst. Evol. Microbiol.">
        <title>The Global Catalogue of Microorganisms (GCM) 10K type strain sequencing project: providing services to taxonomists for standard genome sequencing and annotation.</title>
        <authorList>
            <consortium name="The Broad Institute Genomics Platform"/>
            <consortium name="The Broad Institute Genome Sequencing Center for Infectious Disease"/>
            <person name="Wu L."/>
            <person name="Ma J."/>
        </authorList>
    </citation>
    <scope>NUCLEOTIDE SEQUENCE [LARGE SCALE GENOMIC DNA]</scope>
    <source>
        <strain evidence="2">CGMCC 4.7152</strain>
    </source>
</reference>
<dbReference type="PROSITE" id="PS51257">
    <property type="entry name" value="PROKAR_LIPOPROTEIN"/>
    <property type="match status" value="1"/>
</dbReference>
<name>A0ABV9VNX8_9ACTN</name>
<evidence type="ECO:0000313" key="2">
    <source>
        <dbReference type="Proteomes" id="UP001595912"/>
    </source>
</evidence>
<dbReference type="Proteomes" id="UP001595912">
    <property type="component" value="Unassembled WGS sequence"/>
</dbReference>
<keyword evidence="2" id="KW-1185">Reference proteome</keyword>
<protein>
    <recommendedName>
        <fullName evidence="3">MmpS family membrane protein</fullName>
    </recommendedName>
</protein>
<dbReference type="RefSeq" id="WP_380114304.1">
    <property type="nucleotide sequence ID" value="NZ_JBHSIU010000011.1"/>
</dbReference>
<evidence type="ECO:0008006" key="3">
    <source>
        <dbReference type="Google" id="ProtNLM"/>
    </source>
</evidence>
<sequence>MPRRLRSRLGWIAVLVVLPLLIFCACTPDLRRPVANTALRLFGVDAERSHRVEYWFAAPPNDTTGELKVTYTDEFGRANEVPVMSFAADWHVGITTLPGPAELRLSVTAATDLPADLRIRCWIAVDGNEAAAGSGLPCEARWSAG</sequence>
<organism evidence="1 2">
    <name type="scientific">Dactylosporangium cerinum</name>
    <dbReference type="NCBI Taxonomy" id="1434730"/>
    <lineage>
        <taxon>Bacteria</taxon>
        <taxon>Bacillati</taxon>
        <taxon>Actinomycetota</taxon>
        <taxon>Actinomycetes</taxon>
        <taxon>Micromonosporales</taxon>
        <taxon>Micromonosporaceae</taxon>
        <taxon>Dactylosporangium</taxon>
    </lineage>
</organism>
<gene>
    <name evidence="1" type="ORF">ACFPIJ_09420</name>
</gene>
<proteinExistence type="predicted"/>
<accession>A0ABV9VNX8</accession>
<evidence type="ECO:0000313" key="1">
    <source>
        <dbReference type="EMBL" id="MFC4998048.1"/>
    </source>
</evidence>